<dbReference type="InterPro" id="IPR015797">
    <property type="entry name" value="NUDIX_hydrolase-like_dom_sf"/>
</dbReference>
<gene>
    <name evidence="2" type="ORF">FJTKL_03001</name>
</gene>
<reference evidence="2 3" key="1">
    <citation type="submission" date="2024-03" db="EMBL/GenBank/DDBJ databases">
        <title>A high-quality draft genome sequence of Diaporthe vaccinii, a causative agent of upright dieback and viscid rot disease in cranberry plants.</title>
        <authorList>
            <person name="Sarrasin M."/>
            <person name="Lang B.F."/>
            <person name="Burger G."/>
        </authorList>
    </citation>
    <scope>NUCLEOTIDE SEQUENCE [LARGE SCALE GENOMIC DNA]</scope>
    <source>
        <strain evidence="2 3">IS7</strain>
    </source>
</reference>
<dbReference type="Proteomes" id="UP001600888">
    <property type="component" value="Unassembled WGS sequence"/>
</dbReference>
<dbReference type="Pfam" id="PF00293">
    <property type="entry name" value="NUDIX"/>
    <property type="match status" value="1"/>
</dbReference>
<evidence type="ECO:0000259" key="1">
    <source>
        <dbReference type="PROSITE" id="PS51462"/>
    </source>
</evidence>
<organism evidence="2 3">
    <name type="scientific">Diaporthe vaccinii</name>
    <dbReference type="NCBI Taxonomy" id="105482"/>
    <lineage>
        <taxon>Eukaryota</taxon>
        <taxon>Fungi</taxon>
        <taxon>Dikarya</taxon>
        <taxon>Ascomycota</taxon>
        <taxon>Pezizomycotina</taxon>
        <taxon>Sordariomycetes</taxon>
        <taxon>Sordariomycetidae</taxon>
        <taxon>Diaporthales</taxon>
        <taxon>Diaporthaceae</taxon>
        <taxon>Diaporthe</taxon>
        <taxon>Diaporthe eres species complex</taxon>
    </lineage>
</organism>
<dbReference type="InterPro" id="IPR000086">
    <property type="entry name" value="NUDIX_hydrolase_dom"/>
</dbReference>
<feature type="domain" description="Nudix hydrolase" evidence="1">
    <location>
        <begin position="12"/>
        <end position="155"/>
    </location>
</feature>
<evidence type="ECO:0000313" key="3">
    <source>
        <dbReference type="Proteomes" id="UP001600888"/>
    </source>
</evidence>
<name>A0ABR4DWH4_9PEZI</name>
<evidence type="ECO:0000313" key="2">
    <source>
        <dbReference type="EMBL" id="KAL2274719.1"/>
    </source>
</evidence>
<proteinExistence type="predicted"/>
<keyword evidence="3" id="KW-1185">Reference proteome</keyword>
<dbReference type="CDD" id="cd03676">
    <property type="entry name" value="NUDIX_Tnr3_like"/>
    <property type="match status" value="1"/>
</dbReference>
<dbReference type="Gene3D" id="3.90.79.10">
    <property type="entry name" value="Nucleoside Triphosphate Pyrophosphohydrolase"/>
    <property type="match status" value="1"/>
</dbReference>
<accession>A0ABR4DWH4</accession>
<protein>
    <recommendedName>
        <fullName evidence="1">Nudix hydrolase domain-containing protein</fullName>
    </recommendedName>
</protein>
<comment type="caution">
    <text evidence="2">The sequence shown here is derived from an EMBL/GenBank/DDBJ whole genome shotgun (WGS) entry which is preliminary data.</text>
</comment>
<dbReference type="PROSITE" id="PS51462">
    <property type="entry name" value="NUDIX"/>
    <property type="match status" value="1"/>
</dbReference>
<dbReference type="SUPFAM" id="SSF55811">
    <property type="entry name" value="Nudix"/>
    <property type="match status" value="1"/>
</dbReference>
<sequence length="300" mass="33851">MDGSGLDLFGVANFSVHLIAWVNTDDGIKYWVPRRAGRMSYPNMLDSTVGGSLRTGEAPIDCIIRECEEEICLDPAYTRQRIRACGTASYQMTVNECGSPGCQLQTQYLYEMELRADMVPRVGDGEVAELALMTIEEVRDSMRNGEFKLNCNMTWLAFLIRHGHLTAENEPNFPEICARLHRRHDLFIVQPSSFIKVASSLGGERVIYFWSPRRVCCFALHGVIMSRVSELKGEVVGDKHWQWDQNARHVLAGVFHIIERCMTYERDGQIISQRSFIPSSTLSAAQNFHGGSYQSSLDTA</sequence>
<dbReference type="EMBL" id="JBAWTH010000150">
    <property type="protein sequence ID" value="KAL2274719.1"/>
    <property type="molecule type" value="Genomic_DNA"/>
</dbReference>